<organism evidence="1 2">
    <name type="scientific">Flavimobilis rhizosphaerae</name>
    <dbReference type="NCBI Taxonomy" id="2775421"/>
    <lineage>
        <taxon>Bacteria</taxon>
        <taxon>Bacillati</taxon>
        <taxon>Actinomycetota</taxon>
        <taxon>Actinomycetes</taxon>
        <taxon>Micrococcales</taxon>
        <taxon>Jonesiaceae</taxon>
        <taxon>Flavimobilis</taxon>
    </lineage>
</organism>
<comment type="caution">
    <text evidence="1">The sequence shown here is derived from an EMBL/GenBank/DDBJ whole genome shotgun (WGS) entry which is preliminary data.</text>
</comment>
<sequence length="509" mass="54691">MTTGTPSAGVGGALAAVQRTFASPTLALLHKASAPFVVAVFETVFVPGRGAVGADAMHLEVAQLLADLRSAGVEGVPGEAARVLCSRWVRERWLIRDVDDATGEQYRLTSSAQEALEFVRRAGGARALVSESRIRTLLDAVERAAHDANPDREARVAALDQQIARLTAERDRLAHGGEVPATSSERMEEQVDHVLMLVRELPSDFARVAESIKALQRSIIGQLRADERPTGEVLEEYLTASENLMENTPEGRAFLGAMELLGDPELVASLDAHLATVLRHPFAQHVDRAQRAAFRSIRSQVVEALEVVQTEQARATRTLTAQVRQRDPLRDRELDHAIRDAVNALTAWFPVAGRGARVEPLTWLGRTRLGRLRTTLHDLRPEAPPAALAQAVPDDLPATDLAEIRAMGGPQTGLLAEHVSVLTSDGTPVSVADAFARGDAVLRRPVELLGYYELAADDLGADTGATDDDDGSDAVERVTAVRADGSTRDFLVPRILLAAPTDPADGGIS</sequence>
<evidence type="ECO:0000313" key="2">
    <source>
        <dbReference type="Proteomes" id="UP000642107"/>
    </source>
</evidence>
<name>A0ABR9DSW5_9MICO</name>
<dbReference type="InterPro" id="IPR021804">
    <property type="entry name" value="DUF3375"/>
</dbReference>
<reference evidence="1 2" key="1">
    <citation type="submission" date="2020-09" db="EMBL/GenBank/DDBJ databases">
        <title>Flavimobilis rhizosphaerae sp. nov., isolated from rhizosphere soil of Spartina alterniflora.</title>
        <authorList>
            <person name="Hanqin C."/>
        </authorList>
    </citation>
    <scope>NUCLEOTIDE SEQUENCE [LARGE SCALE GENOMIC DNA]</scope>
    <source>
        <strain evidence="1 2">GY 10621</strain>
    </source>
</reference>
<proteinExistence type="predicted"/>
<dbReference type="Proteomes" id="UP000642107">
    <property type="component" value="Unassembled WGS sequence"/>
</dbReference>
<dbReference type="Pfam" id="PF11855">
    <property type="entry name" value="DUF3375"/>
    <property type="match status" value="1"/>
</dbReference>
<evidence type="ECO:0000313" key="1">
    <source>
        <dbReference type="EMBL" id="MBD9700108.1"/>
    </source>
</evidence>
<accession>A0ABR9DSW5</accession>
<keyword evidence="2" id="KW-1185">Reference proteome</keyword>
<dbReference type="RefSeq" id="WP_192281114.1">
    <property type="nucleotide sequence ID" value="NZ_JACZDF010000006.1"/>
</dbReference>
<protein>
    <submittedName>
        <fullName evidence="1">DUF3375 domain-containing protein</fullName>
    </submittedName>
</protein>
<dbReference type="EMBL" id="JACZDF010000006">
    <property type="protein sequence ID" value="MBD9700108.1"/>
    <property type="molecule type" value="Genomic_DNA"/>
</dbReference>
<gene>
    <name evidence="1" type="ORF">IGS67_11500</name>
</gene>